<dbReference type="RefSeq" id="WP_133880668.1">
    <property type="nucleotide sequence ID" value="NZ_MWIN01000030.1"/>
</dbReference>
<dbReference type="GO" id="GO:0003955">
    <property type="term" value="F:NAD(P)H dehydrogenase (quinone) activity"/>
    <property type="evidence" value="ECO:0007669"/>
    <property type="project" value="TreeGrafter"/>
</dbReference>
<dbReference type="InterPro" id="IPR051169">
    <property type="entry name" value="NADH-Q_oxidoreductase"/>
</dbReference>
<evidence type="ECO:0000313" key="8">
    <source>
        <dbReference type="Proteomes" id="UP000295341"/>
    </source>
</evidence>
<evidence type="ECO:0000256" key="3">
    <source>
        <dbReference type="ARBA" id="ARBA00022630"/>
    </source>
</evidence>
<dbReference type="SUPFAM" id="SSF51905">
    <property type="entry name" value="FAD/NAD(P)-binding domain"/>
    <property type="match status" value="1"/>
</dbReference>
<dbReference type="PANTHER" id="PTHR42913:SF3">
    <property type="entry name" value="64 KDA MITOCHONDRIAL NADH DEHYDROGENASE (EUROFUNG)"/>
    <property type="match status" value="1"/>
</dbReference>
<dbReference type="Pfam" id="PF07992">
    <property type="entry name" value="Pyr_redox_2"/>
    <property type="match status" value="1"/>
</dbReference>
<dbReference type="InterPro" id="IPR036188">
    <property type="entry name" value="FAD/NAD-bd_sf"/>
</dbReference>
<dbReference type="AlphaFoldDB" id="A0A4R7PDA0"/>
<comment type="similarity">
    <text evidence="2">Belongs to the NADH dehydrogenase family.</text>
</comment>
<keyword evidence="5" id="KW-0560">Oxidoreductase</keyword>
<dbReference type="PRINTS" id="PR00469">
    <property type="entry name" value="PNDRDTASEII"/>
</dbReference>
<dbReference type="PANTHER" id="PTHR42913">
    <property type="entry name" value="APOPTOSIS-INDUCING FACTOR 1"/>
    <property type="match status" value="1"/>
</dbReference>
<feature type="domain" description="FAD/NAD(P)-binding" evidence="6">
    <location>
        <begin position="4"/>
        <end position="315"/>
    </location>
</feature>
<accession>A0A4R7PDA0</accession>
<proteinExistence type="inferred from homology"/>
<dbReference type="Gene3D" id="3.50.50.100">
    <property type="match status" value="1"/>
</dbReference>
<dbReference type="GO" id="GO:0019646">
    <property type="term" value="P:aerobic electron transport chain"/>
    <property type="evidence" value="ECO:0007669"/>
    <property type="project" value="TreeGrafter"/>
</dbReference>
<evidence type="ECO:0000313" key="7">
    <source>
        <dbReference type="EMBL" id="TDU32144.1"/>
    </source>
</evidence>
<protein>
    <submittedName>
        <fullName evidence="7">NADH dehydrogenase</fullName>
    </submittedName>
</protein>
<name>A0A4R7PDA0_9GAMM</name>
<evidence type="ECO:0000256" key="5">
    <source>
        <dbReference type="ARBA" id="ARBA00023002"/>
    </source>
</evidence>
<evidence type="ECO:0000259" key="6">
    <source>
        <dbReference type="Pfam" id="PF07992"/>
    </source>
</evidence>
<dbReference type="Proteomes" id="UP000295341">
    <property type="component" value="Unassembled WGS sequence"/>
</dbReference>
<gene>
    <name evidence="7" type="ORF">DFR24_1533</name>
</gene>
<keyword evidence="4" id="KW-0274">FAD</keyword>
<evidence type="ECO:0000256" key="4">
    <source>
        <dbReference type="ARBA" id="ARBA00022827"/>
    </source>
</evidence>
<comment type="cofactor">
    <cofactor evidence="1">
        <name>FAD</name>
        <dbReference type="ChEBI" id="CHEBI:57692"/>
    </cofactor>
</comment>
<sequence>MTQRILIIGAGFGGMWAALAAARALDLAGKTDGSIEIAVVAPEATLGIRPRYYEADPGSMAAPIGELLEVAGVRFIAGKVERIRTGLREVDIIGADGRSSSLGYDRLVLASGSSLANPNLPGLKAHAFNVDQRDEAVILETHLRLLAGRPADASRNTVVVVGGGFTGIETAADMPSRVRAVLGAQADVRVVLVERAEQIGPELGAGPRPVILQALEHDGVVVRLGASVTQVDEGGVNLSNGERIAASTVVWTAGPVASALTQQVPGRRDALGRLHTATDLRVDGVEHVFAAGDVALAKTDDLGHHASMSCQHAMSLGRSAGHNAACDLLGQPTRPYRQEKYVTCLDLGPWGAVLTEGWDRKVVLQGVEAKQLKQQINSVWIYPPPAIRAEALAAADPARLVVA</sequence>
<dbReference type="EMBL" id="SOBT01000008">
    <property type="protein sequence ID" value="TDU32144.1"/>
    <property type="molecule type" value="Genomic_DNA"/>
</dbReference>
<comment type="caution">
    <text evidence="7">The sequence shown here is derived from an EMBL/GenBank/DDBJ whole genome shotgun (WGS) entry which is preliminary data.</text>
</comment>
<keyword evidence="3" id="KW-0285">Flavoprotein</keyword>
<keyword evidence="8" id="KW-1185">Reference proteome</keyword>
<organism evidence="7 8">
    <name type="scientific">Panacagrimonas perspica</name>
    <dbReference type="NCBI Taxonomy" id="381431"/>
    <lineage>
        <taxon>Bacteria</taxon>
        <taxon>Pseudomonadati</taxon>
        <taxon>Pseudomonadota</taxon>
        <taxon>Gammaproteobacteria</taxon>
        <taxon>Nevskiales</taxon>
        <taxon>Nevskiaceae</taxon>
        <taxon>Panacagrimonas</taxon>
    </lineage>
</organism>
<dbReference type="OrthoDB" id="9781621at2"/>
<evidence type="ECO:0000256" key="1">
    <source>
        <dbReference type="ARBA" id="ARBA00001974"/>
    </source>
</evidence>
<evidence type="ECO:0000256" key="2">
    <source>
        <dbReference type="ARBA" id="ARBA00005272"/>
    </source>
</evidence>
<dbReference type="InterPro" id="IPR023753">
    <property type="entry name" value="FAD/NAD-binding_dom"/>
</dbReference>
<reference evidence="7 8" key="1">
    <citation type="submission" date="2019-03" db="EMBL/GenBank/DDBJ databases">
        <title>Genomic Encyclopedia of Type Strains, Phase IV (KMG-IV): sequencing the most valuable type-strain genomes for metagenomic binning, comparative biology and taxonomic classification.</title>
        <authorList>
            <person name="Goeker M."/>
        </authorList>
    </citation>
    <scope>NUCLEOTIDE SEQUENCE [LARGE SCALE GENOMIC DNA]</scope>
    <source>
        <strain evidence="7 8">DSM 26377</strain>
    </source>
</reference>
<dbReference type="PRINTS" id="PR00368">
    <property type="entry name" value="FADPNR"/>
</dbReference>